<accession>A0AAD9V0R9</accession>
<dbReference type="PANTHER" id="PTHR36981">
    <property type="entry name" value="ZGC:195170"/>
    <property type="match status" value="1"/>
</dbReference>
<dbReference type="AlphaFoldDB" id="A0AAD9V0R9"/>
<dbReference type="Proteomes" id="UP001249851">
    <property type="component" value="Unassembled WGS sequence"/>
</dbReference>
<reference evidence="2" key="2">
    <citation type="journal article" date="2023" name="Science">
        <title>Genomic signatures of disease resistance in endangered staghorn corals.</title>
        <authorList>
            <person name="Vollmer S.V."/>
            <person name="Selwyn J.D."/>
            <person name="Despard B.A."/>
            <person name="Roesel C.L."/>
        </authorList>
    </citation>
    <scope>NUCLEOTIDE SEQUENCE</scope>
    <source>
        <strain evidence="2">K2</strain>
    </source>
</reference>
<keyword evidence="3" id="KW-1185">Reference proteome</keyword>
<dbReference type="PANTHER" id="PTHR36981:SF1">
    <property type="entry name" value="P2X PURINORECEPTOR 7 INTRACELLULAR DOMAIN-CONTAINING PROTEIN"/>
    <property type="match status" value="1"/>
</dbReference>
<evidence type="ECO:0000313" key="3">
    <source>
        <dbReference type="Proteomes" id="UP001249851"/>
    </source>
</evidence>
<proteinExistence type="predicted"/>
<organism evidence="2 3">
    <name type="scientific">Acropora cervicornis</name>
    <name type="common">Staghorn coral</name>
    <dbReference type="NCBI Taxonomy" id="6130"/>
    <lineage>
        <taxon>Eukaryota</taxon>
        <taxon>Metazoa</taxon>
        <taxon>Cnidaria</taxon>
        <taxon>Anthozoa</taxon>
        <taxon>Hexacorallia</taxon>
        <taxon>Scleractinia</taxon>
        <taxon>Astrocoeniina</taxon>
        <taxon>Acroporidae</taxon>
        <taxon>Acropora</taxon>
    </lineage>
</organism>
<evidence type="ECO:0000256" key="1">
    <source>
        <dbReference type="SAM" id="MobiDB-lite"/>
    </source>
</evidence>
<dbReference type="EMBL" id="JARQWQ010000052">
    <property type="protein sequence ID" value="KAK2557044.1"/>
    <property type="molecule type" value="Genomic_DNA"/>
</dbReference>
<evidence type="ECO:0000313" key="2">
    <source>
        <dbReference type="EMBL" id="KAK2557044.1"/>
    </source>
</evidence>
<name>A0AAD9V0R9_ACRCE</name>
<protein>
    <submittedName>
        <fullName evidence="2">Uncharacterized protein</fullName>
    </submittedName>
</protein>
<reference evidence="2" key="1">
    <citation type="journal article" date="2023" name="G3 (Bethesda)">
        <title>Whole genome assembly and annotation of the endangered Caribbean coral Acropora cervicornis.</title>
        <authorList>
            <person name="Selwyn J.D."/>
            <person name="Vollmer S.V."/>
        </authorList>
    </citation>
    <scope>NUCLEOTIDE SEQUENCE</scope>
    <source>
        <strain evidence="2">K2</strain>
    </source>
</reference>
<feature type="region of interest" description="Disordered" evidence="1">
    <location>
        <begin position="1"/>
        <end position="63"/>
    </location>
</feature>
<sequence>MSSSEEFSDSRTEGYLSDDSECVDFQEIETEERANQELPSESSDKETDSEFQAYPDEPLADEEWLKNYRQEQEKSKQEEVLKKWLADETKTCDRCQCGNCSQELLRNISKCYCCQELDGCVESMASDLVQEALPEGQNLSCITVHPGFKPVVLDIWSLRMAVSRFNTKEKKAYKQTGSEERLMRVVAYRQFSRLVYGFLGKKRIPLPACAYTIIRRTYPLQDYEELTGFALDQ</sequence>
<feature type="compositionally biased region" description="Acidic residues" evidence="1">
    <location>
        <begin position="16"/>
        <end position="30"/>
    </location>
</feature>
<gene>
    <name evidence="2" type="ORF">P5673_020902</name>
</gene>
<comment type="caution">
    <text evidence="2">The sequence shown here is derived from an EMBL/GenBank/DDBJ whole genome shotgun (WGS) entry which is preliminary data.</text>
</comment>